<dbReference type="EMBL" id="UYRT01024822">
    <property type="protein sequence ID" value="VDK62863.1"/>
    <property type="molecule type" value="Genomic_DNA"/>
</dbReference>
<proteinExistence type="predicted"/>
<organism evidence="3">
    <name type="scientific">Gongylonema pulchrum</name>
    <dbReference type="NCBI Taxonomy" id="637853"/>
    <lineage>
        <taxon>Eukaryota</taxon>
        <taxon>Metazoa</taxon>
        <taxon>Ecdysozoa</taxon>
        <taxon>Nematoda</taxon>
        <taxon>Chromadorea</taxon>
        <taxon>Rhabditida</taxon>
        <taxon>Spirurina</taxon>
        <taxon>Spiruromorpha</taxon>
        <taxon>Spiruroidea</taxon>
        <taxon>Gongylonematidae</taxon>
        <taxon>Gongylonema</taxon>
    </lineage>
</organism>
<dbReference type="AlphaFoldDB" id="A0A183DIC7"/>
<accession>A0A183DIC7</accession>
<dbReference type="Proteomes" id="UP000271098">
    <property type="component" value="Unassembled WGS sequence"/>
</dbReference>
<evidence type="ECO:0000313" key="3">
    <source>
        <dbReference type="WBParaSite" id="GPUH_0000847701-mRNA-1"/>
    </source>
</evidence>
<evidence type="ECO:0000313" key="1">
    <source>
        <dbReference type="EMBL" id="VDK62863.1"/>
    </source>
</evidence>
<gene>
    <name evidence="1" type="ORF">GPUH_LOCUS8467</name>
</gene>
<reference evidence="3" key="1">
    <citation type="submission" date="2016-06" db="UniProtKB">
        <authorList>
            <consortium name="WormBaseParasite"/>
        </authorList>
    </citation>
    <scope>IDENTIFICATION</scope>
</reference>
<reference evidence="1 2" key="2">
    <citation type="submission" date="2018-11" db="EMBL/GenBank/DDBJ databases">
        <authorList>
            <consortium name="Pathogen Informatics"/>
        </authorList>
    </citation>
    <scope>NUCLEOTIDE SEQUENCE [LARGE SCALE GENOMIC DNA]</scope>
</reference>
<sequence length="179" mass="20046">MLFCGCREISNFPWKFTTVALIYGDVLRTVLNDLIGIQHRAPNNGTYGRLHEILTYPPVNGVKSKAKPVEKCSPFAQFPDMEKSVAFSSSNCFKSIPASSFAYFNSKIPYCYVNMCSVTALIAPSQEIGLFVFFNAAEHIVHDINPSLSVFIRSSTGCVRNTNRFRIKQTSESLGELWK</sequence>
<protein>
    <submittedName>
        <fullName evidence="1 3">Uncharacterized protein</fullName>
    </submittedName>
</protein>
<evidence type="ECO:0000313" key="2">
    <source>
        <dbReference type="Proteomes" id="UP000271098"/>
    </source>
</evidence>
<dbReference type="WBParaSite" id="GPUH_0000847701-mRNA-1">
    <property type="protein sequence ID" value="GPUH_0000847701-mRNA-1"/>
    <property type="gene ID" value="GPUH_0000847701"/>
</dbReference>
<name>A0A183DIC7_9BILA</name>
<keyword evidence="2" id="KW-1185">Reference proteome</keyword>